<evidence type="ECO:0000313" key="2">
    <source>
        <dbReference type="EMBL" id="SAL95919.1"/>
    </source>
</evidence>
<protein>
    <submittedName>
        <fullName evidence="2">Uncharacterized protein</fullName>
    </submittedName>
</protein>
<reference evidence="2" key="1">
    <citation type="submission" date="2016-04" db="EMBL/GenBank/DDBJ databases">
        <authorList>
            <person name="Evans L.H."/>
            <person name="Alamgir A."/>
            <person name="Owens N."/>
            <person name="Weber N.D."/>
            <person name="Virtaneva K."/>
            <person name="Barbian K."/>
            <person name="Babar A."/>
            <person name="Rosenke K."/>
        </authorList>
    </citation>
    <scope>NUCLEOTIDE SEQUENCE [LARGE SCALE GENOMIC DNA]</scope>
    <source>
        <strain evidence="2">CBS 101.48</strain>
    </source>
</reference>
<feature type="region of interest" description="Disordered" evidence="1">
    <location>
        <begin position="96"/>
        <end position="126"/>
    </location>
</feature>
<gene>
    <name evidence="2" type="primary">ABSGL_01260.1 scaffold 1223</name>
</gene>
<feature type="compositionally biased region" description="Basic and acidic residues" evidence="1">
    <location>
        <begin position="181"/>
        <end position="191"/>
    </location>
</feature>
<keyword evidence="3" id="KW-1185">Reference proteome</keyword>
<dbReference type="AlphaFoldDB" id="A0A168L2I2"/>
<evidence type="ECO:0000256" key="1">
    <source>
        <dbReference type="SAM" id="MobiDB-lite"/>
    </source>
</evidence>
<sequence length="250" mass="27788">MESFLTTLPPYVHQYINKYPPTECFNVLKDLICFAVLYSNDREHVNLLSLELMQKGADRIIVHHPYTSAHLASKQVLRASPIPMDSVAHQLSPTTTIAPGIKSSHSPPPPSLTTNNSNRNNNKKQQHTTIHLNHGCQPVLKEDTAKANATDHTNTTTVSPRTTNTTTVSPKTTNTTATATKPEDKPLDTTRKSTMPSVFPDWWAHPDTETNQVNDVKVTTLPRSESPVPSDRPPMTKAQEMNITNWIPSK</sequence>
<name>A0A168L2I2_ABSGL</name>
<evidence type="ECO:0000313" key="3">
    <source>
        <dbReference type="Proteomes" id="UP000078561"/>
    </source>
</evidence>
<organism evidence="2">
    <name type="scientific">Absidia glauca</name>
    <name type="common">Pin mould</name>
    <dbReference type="NCBI Taxonomy" id="4829"/>
    <lineage>
        <taxon>Eukaryota</taxon>
        <taxon>Fungi</taxon>
        <taxon>Fungi incertae sedis</taxon>
        <taxon>Mucoromycota</taxon>
        <taxon>Mucoromycotina</taxon>
        <taxon>Mucoromycetes</taxon>
        <taxon>Mucorales</taxon>
        <taxon>Cunninghamellaceae</taxon>
        <taxon>Absidia</taxon>
    </lineage>
</organism>
<accession>A0A168L2I2</accession>
<feature type="region of interest" description="Disordered" evidence="1">
    <location>
        <begin position="221"/>
        <end position="250"/>
    </location>
</feature>
<proteinExistence type="predicted"/>
<feature type="compositionally biased region" description="Polar residues" evidence="1">
    <location>
        <begin position="239"/>
        <end position="250"/>
    </location>
</feature>
<dbReference type="InParanoid" id="A0A168L2I2"/>
<dbReference type="OrthoDB" id="2287448at2759"/>
<dbReference type="EMBL" id="LT550481">
    <property type="protein sequence ID" value="SAL95919.1"/>
    <property type="molecule type" value="Genomic_DNA"/>
</dbReference>
<dbReference type="Proteomes" id="UP000078561">
    <property type="component" value="Unassembled WGS sequence"/>
</dbReference>
<feature type="region of interest" description="Disordered" evidence="1">
    <location>
        <begin position="147"/>
        <end position="193"/>
    </location>
</feature>
<feature type="compositionally biased region" description="Low complexity" evidence="1">
    <location>
        <begin position="153"/>
        <end position="180"/>
    </location>
</feature>